<organism evidence="1 2">
    <name type="scientific">Sulfuriroseicoccus oceanibius</name>
    <dbReference type="NCBI Taxonomy" id="2707525"/>
    <lineage>
        <taxon>Bacteria</taxon>
        <taxon>Pseudomonadati</taxon>
        <taxon>Verrucomicrobiota</taxon>
        <taxon>Verrucomicrobiia</taxon>
        <taxon>Verrucomicrobiales</taxon>
        <taxon>Verrucomicrobiaceae</taxon>
        <taxon>Sulfuriroseicoccus</taxon>
    </lineage>
</organism>
<dbReference type="CDD" id="cd00118">
    <property type="entry name" value="LysM"/>
    <property type="match status" value="1"/>
</dbReference>
<sequence length="282" mass="31663">MTAWIKAALFLLCFAVLGGVVASVMWFKVHVFEKGAEAKDELEEIRKVKVAPHDFSPRLFSEAVTALADKDQEGARAKLVEILQFHREGSHGDAALRLLGELNMDQLMSADASLGKRSIEVASGQSVNSIARQNQCTFHYIVRVNGLTNPAALQPHDRLWVCPLDFKVVVRLDASRLYLMRDDKFFKVYDLLAVRRPPGMRVPVRTKVTDKKVYINGRQVMLSSESYHQAEKAVDFGNSLSLRSVSEGEDVPERSFGVFMRESDVDELMTVLRVGNRVEINP</sequence>
<dbReference type="RefSeq" id="WP_164362656.1">
    <property type="nucleotide sequence ID" value="NZ_CP066776.1"/>
</dbReference>
<name>A0A6B3L601_9BACT</name>
<reference evidence="1 2" key="1">
    <citation type="submission" date="2020-12" db="EMBL/GenBank/DDBJ databases">
        <title>Sulforoseuscoccus oceanibium gen. nov., sp. nov., a representative of the phylum Verrucomicrobia with special cytoplasmic membrane, and proposal of Sulforoseuscoccusaceae fam. nov.</title>
        <authorList>
            <person name="Xi F."/>
        </authorList>
    </citation>
    <scope>NUCLEOTIDE SEQUENCE [LARGE SCALE GENOMIC DNA]</scope>
    <source>
        <strain evidence="1 2">T37</strain>
    </source>
</reference>
<dbReference type="Pfam" id="PF01476">
    <property type="entry name" value="LysM"/>
    <property type="match status" value="1"/>
</dbReference>
<dbReference type="InterPro" id="IPR036779">
    <property type="entry name" value="LysM_dom_sf"/>
</dbReference>
<evidence type="ECO:0000313" key="1">
    <source>
        <dbReference type="EMBL" id="QQL46040.1"/>
    </source>
</evidence>
<accession>A0A6B3L601</accession>
<protein>
    <submittedName>
        <fullName evidence="1">LysM peptidoglycan-binding domain-containing protein</fullName>
    </submittedName>
</protein>
<evidence type="ECO:0000313" key="2">
    <source>
        <dbReference type="Proteomes" id="UP000475117"/>
    </source>
</evidence>
<dbReference type="AlphaFoldDB" id="A0A6B3L601"/>
<dbReference type="KEGG" id="soa:G3M56_005520"/>
<keyword evidence="2" id="KW-1185">Reference proteome</keyword>
<dbReference type="InterPro" id="IPR018392">
    <property type="entry name" value="LysM"/>
</dbReference>
<dbReference type="Proteomes" id="UP000475117">
    <property type="component" value="Chromosome"/>
</dbReference>
<dbReference type="Gene3D" id="3.10.350.10">
    <property type="entry name" value="LysM domain"/>
    <property type="match status" value="1"/>
</dbReference>
<proteinExistence type="predicted"/>
<dbReference type="PROSITE" id="PS51782">
    <property type="entry name" value="LYSM"/>
    <property type="match status" value="1"/>
</dbReference>
<gene>
    <name evidence="1" type="ORF">G3M56_005520</name>
</gene>
<dbReference type="EMBL" id="CP066776">
    <property type="protein sequence ID" value="QQL46040.1"/>
    <property type="molecule type" value="Genomic_DNA"/>
</dbReference>